<dbReference type="AlphaFoldDB" id="A0AAN8JQ70"/>
<reference evidence="1 2" key="1">
    <citation type="submission" date="2024-01" db="EMBL/GenBank/DDBJ databases">
        <title>The genome of the rayed Mediterranean limpet Patella caerulea (Linnaeus, 1758).</title>
        <authorList>
            <person name="Anh-Thu Weber A."/>
            <person name="Halstead-Nussloch G."/>
        </authorList>
    </citation>
    <scope>NUCLEOTIDE SEQUENCE [LARGE SCALE GENOMIC DNA]</scope>
    <source>
        <strain evidence="1">AATW-2023a</strain>
        <tissue evidence="1">Whole specimen</tissue>
    </source>
</reference>
<keyword evidence="2" id="KW-1185">Reference proteome</keyword>
<evidence type="ECO:0000313" key="1">
    <source>
        <dbReference type="EMBL" id="KAK6179525.1"/>
    </source>
</evidence>
<sequence length="84" mass="8933">MGIVGDVGARKPMRAFRGDMEPMDEGEIGIAYGGLVGRTARLEGVLMDVPSPDDNVLLLGVFRFSVSWRRFCALCIGDGGAVTS</sequence>
<organism evidence="1 2">
    <name type="scientific">Patella caerulea</name>
    <name type="common">Rayed Mediterranean limpet</name>
    <dbReference type="NCBI Taxonomy" id="87958"/>
    <lineage>
        <taxon>Eukaryota</taxon>
        <taxon>Metazoa</taxon>
        <taxon>Spiralia</taxon>
        <taxon>Lophotrochozoa</taxon>
        <taxon>Mollusca</taxon>
        <taxon>Gastropoda</taxon>
        <taxon>Patellogastropoda</taxon>
        <taxon>Patelloidea</taxon>
        <taxon>Patellidae</taxon>
        <taxon>Patella</taxon>
    </lineage>
</organism>
<dbReference type="EMBL" id="JAZGQO010000008">
    <property type="protein sequence ID" value="KAK6179525.1"/>
    <property type="molecule type" value="Genomic_DNA"/>
</dbReference>
<proteinExistence type="predicted"/>
<evidence type="ECO:0000313" key="2">
    <source>
        <dbReference type="Proteomes" id="UP001347796"/>
    </source>
</evidence>
<gene>
    <name evidence="1" type="ORF">SNE40_011859</name>
</gene>
<dbReference type="Proteomes" id="UP001347796">
    <property type="component" value="Unassembled WGS sequence"/>
</dbReference>
<protein>
    <submittedName>
        <fullName evidence="1">Uncharacterized protein</fullName>
    </submittedName>
</protein>
<name>A0AAN8JQ70_PATCE</name>
<accession>A0AAN8JQ70</accession>
<comment type="caution">
    <text evidence="1">The sequence shown here is derived from an EMBL/GenBank/DDBJ whole genome shotgun (WGS) entry which is preliminary data.</text>
</comment>